<dbReference type="EMBL" id="JAPMOS010000084">
    <property type="protein sequence ID" value="KAJ4456019.1"/>
    <property type="molecule type" value="Genomic_DNA"/>
</dbReference>
<name>A0ABQ8UFA6_9EUKA</name>
<accession>A0ABQ8UFA6</accession>
<gene>
    <name evidence="1" type="ORF">PAPYR_8855</name>
</gene>
<evidence type="ECO:0000313" key="1">
    <source>
        <dbReference type="EMBL" id="KAJ4456019.1"/>
    </source>
</evidence>
<dbReference type="Proteomes" id="UP001141327">
    <property type="component" value="Unassembled WGS sequence"/>
</dbReference>
<keyword evidence="2" id="KW-1185">Reference proteome</keyword>
<protein>
    <recommendedName>
        <fullName evidence="3">Ubiquitin-like domain-containing protein</fullName>
    </recommendedName>
</protein>
<proteinExistence type="predicted"/>
<reference evidence="1" key="1">
    <citation type="journal article" date="2022" name="bioRxiv">
        <title>Genomics of Preaxostyla Flagellates Illuminates Evolutionary Transitions and the Path Towards Mitochondrial Loss.</title>
        <authorList>
            <person name="Novak L.V.F."/>
            <person name="Treitli S.C."/>
            <person name="Pyrih J."/>
            <person name="Halakuc P."/>
            <person name="Pipaliya S.V."/>
            <person name="Vacek V."/>
            <person name="Brzon O."/>
            <person name="Soukal P."/>
            <person name="Eme L."/>
            <person name="Dacks J.B."/>
            <person name="Karnkowska A."/>
            <person name="Elias M."/>
            <person name="Hampl V."/>
        </authorList>
    </citation>
    <scope>NUCLEOTIDE SEQUENCE</scope>
    <source>
        <strain evidence="1">RCP-MX</strain>
    </source>
</reference>
<sequence length="111" mass="12785">MIRVRVDLLPTSVALGRPFIVEYDVKPTDTVLDLKRRVVDDHFTMYKDEDPTCAETAVFIVRFCNWENERTLASGPFSVELSNGDLIEFDFEESSREAELKELKKNRAPSD</sequence>
<comment type="caution">
    <text evidence="1">The sequence shown here is derived from an EMBL/GenBank/DDBJ whole genome shotgun (WGS) entry which is preliminary data.</text>
</comment>
<organism evidence="1 2">
    <name type="scientific">Paratrimastix pyriformis</name>
    <dbReference type="NCBI Taxonomy" id="342808"/>
    <lineage>
        <taxon>Eukaryota</taxon>
        <taxon>Metamonada</taxon>
        <taxon>Preaxostyla</taxon>
        <taxon>Paratrimastigidae</taxon>
        <taxon>Paratrimastix</taxon>
    </lineage>
</organism>
<evidence type="ECO:0000313" key="2">
    <source>
        <dbReference type="Proteomes" id="UP001141327"/>
    </source>
</evidence>
<evidence type="ECO:0008006" key="3">
    <source>
        <dbReference type="Google" id="ProtNLM"/>
    </source>
</evidence>